<accession>A0ABW5WSU2</accession>
<comment type="caution">
    <text evidence="2">The sequence shown here is derived from an EMBL/GenBank/DDBJ whole genome shotgun (WGS) entry which is preliminary data.</text>
</comment>
<dbReference type="PROSITE" id="PS51257">
    <property type="entry name" value="PROKAR_LIPOPROTEIN"/>
    <property type="match status" value="1"/>
</dbReference>
<protein>
    <submittedName>
        <fullName evidence="2">YkyA family protein</fullName>
    </submittedName>
</protein>
<sequence length="209" mass="23875">MKKIFITLSMMVIVLIGCSNDTEELKEFYNEFQETVRTENGLSDVTDKFNTLEEERSDLQDDLAAADMGEINEISTALIENADKRLELIDEEEEIMQESKETAENANDAFEMISNESYIIHAESLISAADDRYDAHAELIDQLRVTLNAEKSVFEFLNEEEVTQDGIDEEINALNEEYGRLETLQNDLNTSTERVNELKGEIRTLIDES</sequence>
<dbReference type="InterPro" id="IPR036785">
    <property type="entry name" value="YkyA-like_sf"/>
</dbReference>
<evidence type="ECO:0000313" key="2">
    <source>
        <dbReference type="EMBL" id="MFD2829876.1"/>
    </source>
</evidence>
<organism evidence="2 3">
    <name type="scientific">Corticicoccus populi</name>
    <dbReference type="NCBI Taxonomy" id="1812821"/>
    <lineage>
        <taxon>Bacteria</taxon>
        <taxon>Bacillati</taxon>
        <taxon>Bacillota</taxon>
        <taxon>Bacilli</taxon>
        <taxon>Bacillales</taxon>
        <taxon>Staphylococcaceae</taxon>
        <taxon>Corticicoccus</taxon>
    </lineage>
</organism>
<evidence type="ECO:0000256" key="1">
    <source>
        <dbReference type="SAM" id="Coils"/>
    </source>
</evidence>
<dbReference type="SUPFAM" id="SSF140423">
    <property type="entry name" value="MW0975(SA0943)-like"/>
    <property type="match status" value="1"/>
</dbReference>
<keyword evidence="3" id="KW-1185">Reference proteome</keyword>
<dbReference type="Proteomes" id="UP001597519">
    <property type="component" value="Unassembled WGS sequence"/>
</dbReference>
<feature type="coiled-coil region" evidence="1">
    <location>
        <begin position="157"/>
        <end position="208"/>
    </location>
</feature>
<proteinExistence type="predicted"/>
<feature type="coiled-coil region" evidence="1">
    <location>
        <begin position="42"/>
        <end position="116"/>
    </location>
</feature>
<gene>
    <name evidence="2" type="ORF">ACFSX4_05295</name>
</gene>
<dbReference type="Gene3D" id="1.20.120.570">
    <property type="entry name" value="YkyA-like"/>
    <property type="match status" value="1"/>
</dbReference>
<dbReference type="EMBL" id="JBHUOQ010000001">
    <property type="protein sequence ID" value="MFD2829876.1"/>
    <property type="molecule type" value="Genomic_DNA"/>
</dbReference>
<dbReference type="Pfam" id="PF10368">
    <property type="entry name" value="YkyA"/>
    <property type="match status" value="1"/>
</dbReference>
<name>A0ABW5WSU2_9STAP</name>
<evidence type="ECO:0000313" key="3">
    <source>
        <dbReference type="Proteomes" id="UP001597519"/>
    </source>
</evidence>
<reference evidence="3" key="1">
    <citation type="journal article" date="2019" name="Int. J. Syst. Evol. Microbiol.">
        <title>The Global Catalogue of Microorganisms (GCM) 10K type strain sequencing project: providing services to taxonomists for standard genome sequencing and annotation.</title>
        <authorList>
            <consortium name="The Broad Institute Genomics Platform"/>
            <consortium name="The Broad Institute Genome Sequencing Center for Infectious Disease"/>
            <person name="Wu L."/>
            <person name="Ma J."/>
        </authorList>
    </citation>
    <scope>NUCLEOTIDE SEQUENCE [LARGE SCALE GENOMIC DNA]</scope>
    <source>
        <strain evidence="3">KCTC 33575</strain>
    </source>
</reference>
<dbReference type="RefSeq" id="WP_377772279.1">
    <property type="nucleotide sequence ID" value="NZ_JBHUOQ010000001.1"/>
</dbReference>
<dbReference type="InterPro" id="IPR019454">
    <property type="entry name" value="Lipoprot_YkyA-like"/>
</dbReference>
<keyword evidence="1" id="KW-0175">Coiled coil</keyword>